<dbReference type="SUPFAM" id="SSF47384">
    <property type="entry name" value="Homodimeric domain of signal transducing histidine kinase"/>
    <property type="match status" value="1"/>
</dbReference>
<keyword evidence="8 11" id="KW-1133">Transmembrane helix</keyword>
<evidence type="ECO:0000259" key="12">
    <source>
        <dbReference type="PROSITE" id="PS50109"/>
    </source>
</evidence>
<sequence>MSAFGVLVIACWLVLLIAGFDVVLGSVLHQQADSALQTRAEAAASTVVPSADGSAQVVETDSDPTLDANTWVYQGARAIERGSGSPQVQHAADLRAAAPGSYATTGSLRLYSTPVARNGKPFAVVVASINLTPYEHATKVAMSGTALLAVLAVAGAWVVLRITAARALRPVQAMSAQAAAWSERAHTDRFGRHQGYHELDTLAHHLDALLDRLAAVLRHERQLSGELSHELRTPLSRITSEADLLLRRSPDCPEASAIHAAAASMSTILETLLSTARLETGLLPGTCLLPDVLAELGRPDSAVEPDADLVGVDAAVASRILAPILDNADRYAVTTVVITARRAGSSITVDVHDDGTGIADDLLERVFEPGFRADPADGHDGGGLGLPLARRLARAADGDVTVLPAGDATGTTGTTVRVTLPPG</sequence>
<evidence type="ECO:0000256" key="7">
    <source>
        <dbReference type="ARBA" id="ARBA00022777"/>
    </source>
</evidence>
<dbReference type="InterPro" id="IPR050428">
    <property type="entry name" value="TCS_sensor_his_kinase"/>
</dbReference>
<dbReference type="PROSITE" id="PS50109">
    <property type="entry name" value="HIS_KIN"/>
    <property type="match status" value="1"/>
</dbReference>
<evidence type="ECO:0000256" key="4">
    <source>
        <dbReference type="ARBA" id="ARBA00022553"/>
    </source>
</evidence>
<dbReference type="SMART" id="SM00388">
    <property type="entry name" value="HisKA"/>
    <property type="match status" value="1"/>
</dbReference>
<dbReference type="Pfam" id="PF00512">
    <property type="entry name" value="HisKA"/>
    <property type="match status" value="1"/>
</dbReference>
<comment type="catalytic activity">
    <reaction evidence="1">
        <text>ATP + protein L-histidine = ADP + protein N-phospho-L-histidine.</text>
        <dbReference type="EC" id="2.7.13.3"/>
    </reaction>
</comment>
<dbReference type="Gene3D" id="3.30.565.10">
    <property type="entry name" value="Histidine kinase-like ATPase, C-terminal domain"/>
    <property type="match status" value="1"/>
</dbReference>
<dbReference type="GO" id="GO:0000155">
    <property type="term" value="F:phosphorelay sensor kinase activity"/>
    <property type="evidence" value="ECO:0007669"/>
    <property type="project" value="InterPro"/>
</dbReference>
<dbReference type="EC" id="2.7.13.3" evidence="3"/>
<keyword evidence="5" id="KW-0808">Transferase</keyword>
<keyword evidence="4" id="KW-0597">Phosphoprotein</keyword>
<evidence type="ECO:0000256" key="2">
    <source>
        <dbReference type="ARBA" id="ARBA00004236"/>
    </source>
</evidence>
<dbReference type="CDD" id="cd00075">
    <property type="entry name" value="HATPase"/>
    <property type="match status" value="1"/>
</dbReference>
<dbReference type="SMART" id="SM00387">
    <property type="entry name" value="HATPase_c"/>
    <property type="match status" value="1"/>
</dbReference>
<dbReference type="PANTHER" id="PTHR45436:SF5">
    <property type="entry name" value="SENSOR HISTIDINE KINASE TRCS"/>
    <property type="match status" value="1"/>
</dbReference>
<dbReference type="Proteomes" id="UP000295444">
    <property type="component" value="Unassembled WGS sequence"/>
</dbReference>
<keyword evidence="10 11" id="KW-0472">Membrane</keyword>
<dbReference type="InterPro" id="IPR004358">
    <property type="entry name" value="Sig_transdc_His_kin-like_C"/>
</dbReference>
<feature type="domain" description="Histidine kinase" evidence="12">
    <location>
        <begin position="226"/>
        <end position="423"/>
    </location>
</feature>
<proteinExistence type="predicted"/>
<name>A0A4R6SIG3_LABRH</name>
<dbReference type="InterPro" id="IPR036097">
    <property type="entry name" value="HisK_dim/P_sf"/>
</dbReference>
<gene>
    <name evidence="13" type="ORF">EV186_102530</name>
</gene>
<dbReference type="Gene3D" id="1.10.287.130">
    <property type="match status" value="1"/>
</dbReference>
<evidence type="ECO:0000256" key="8">
    <source>
        <dbReference type="ARBA" id="ARBA00022989"/>
    </source>
</evidence>
<comment type="subcellular location">
    <subcellularLocation>
        <location evidence="2">Cell membrane</location>
    </subcellularLocation>
</comment>
<evidence type="ECO:0000256" key="1">
    <source>
        <dbReference type="ARBA" id="ARBA00000085"/>
    </source>
</evidence>
<dbReference type="GO" id="GO:0005886">
    <property type="term" value="C:plasma membrane"/>
    <property type="evidence" value="ECO:0007669"/>
    <property type="project" value="UniProtKB-SubCell"/>
</dbReference>
<dbReference type="Pfam" id="PF02518">
    <property type="entry name" value="HATPase_c"/>
    <property type="match status" value="1"/>
</dbReference>
<dbReference type="SUPFAM" id="SSF55874">
    <property type="entry name" value="ATPase domain of HSP90 chaperone/DNA topoisomerase II/histidine kinase"/>
    <property type="match status" value="1"/>
</dbReference>
<organism evidence="13 14">
    <name type="scientific">Labedaea rhizosphaerae</name>
    <dbReference type="NCBI Taxonomy" id="598644"/>
    <lineage>
        <taxon>Bacteria</taxon>
        <taxon>Bacillati</taxon>
        <taxon>Actinomycetota</taxon>
        <taxon>Actinomycetes</taxon>
        <taxon>Pseudonocardiales</taxon>
        <taxon>Pseudonocardiaceae</taxon>
        <taxon>Labedaea</taxon>
    </lineage>
</organism>
<dbReference type="PANTHER" id="PTHR45436">
    <property type="entry name" value="SENSOR HISTIDINE KINASE YKOH"/>
    <property type="match status" value="1"/>
</dbReference>
<dbReference type="CDD" id="cd00082">
    <property type="entry name" value="HisKA"/>
    <property type="match status" value="1"/>
</dbReference>
<comment type="caution">
    <text evidence="13">The sequence shown here is derived from an EMBL/GenBank/DDBJ whole genome shotgun (WGS) entry which is preliminary data.</text>
</comment>
<dbReference type="InterPro" id="IPR005467">
    <property type="entry name" value="His_kinase_dom"/>
</dbReference>
<accession>A0A4R6SIG3</accession>
<dbReference type="InterPro" id="IPR036890">
    <property type="entry name" value="HATPase_C_sf"/>
</dbReference>
<evidence type="ECO:0000313" key="14">
    <source>
        <dbReference type="Proteomes" id="UP000295444"/>
    </source>
</evidence>
<keyword evidence="9" id="KW-0902">Two-component regulatory system</keyword>
<keyword evidence="14" id="KW-1185">Reference proteome</keyword>
<feature type="transmembrane region" description="Helical" evidence="11">
    <location>
        <begin position="140"/>
        <end position="160"/>
    </location>
</feature>
<evidence type="ECO:0000256" key="9">
    <source>
        <dbReference type="ARBA" id="ARBA00023012"/>
    </source>
</evidence>
<dbReference type="InterPro" id="IPR003661">
    <property type="entry name" value="HisK_dim/P_dom"/>
</dbReference>
<protein>
    <recommendedName>
        <fullName evidence="3">histidine kinase</fullName>
        <ecNumber evidence="3">2.7.13.3</ecNumber>
    </recommendedName>
</protein>
<dbReference type="AlphaFoldDB" id="A0A4R6SIG3"/>
<reference evidence="13 14" key="1">
    <citation type="submission" date="2019-03" db="EMBL/GenBank/DDBJ databases">
        <title>Genomic Encyclopedia of Type Strains, Phase IV (KMG-IV): sequencing the most valuable type-strain genomes for metagenomic binning, comparative biology and taxonomic classification.</title>
        <authorList>
            <person name="Goeker M."/>
        </authorList>
    </citation>
    <scope>NUCLEOTIDE SEQUENCE [LARGE SCALE GENOMIC DNA]</scope>
    <source>
        <strain evidence="13 14">DSM 45361</strain>
    </source>
</reference>
<evidence type="ECO:0000313" key="13">
    <source>
        <dbReference type="EMBL" id="TDQ00669.1"/>
    </source>
</evidence>
<evidence type="ECO:0000256" key="10">
    <source>
        <dbReference type="ARBA" id="ARBA00023136"/>
    </source>
</evidence>
<evidence type="ECO:0000256" key="3">
    <source>
        <dbReference type="ARBA" id="ARBA00012438"/>
    </source>
</evidence>
<keyword evidence="7 13" id="KW-0418">Kinase</keyword>
<evidence type="ECO:0000256" key="6">
    <source>
        <dbReference type="ARBA" id="ARBA00022692"/>
    </source>
</evidence>
<evidence type="ECO:0000256" key="5">
    <source>
        <dbReference type="ARBA" id="ARBA00022679"/>
    </source>
</evidence>
<keyword evidence="6 11" id="KW-0812">Transmembrane</keyword>
<dbReference type="PRINTS" id="PR00344">
    <property type="entry name" value="BCTRLSENSOR"/>
</dbReference>
<dbReference type="InterPro" id="IPR003594">
    <property type="entry name" value="HATPase_dom"/>
</dbReference>
<evidence type="ECO:0000256" key="11">
    <source>
        <dbReference type="SAM" id="Phobius"/>
    </source>
</evidence>
<dbReference type="EMBL" id="SNXZ01000002">
    <property type="protein sequence ID" value="TDQ00669.1"/>
    <property type="molecule type" value="Genomic_DNA"/>
</dbReference>